<organism evidence="14 15">
    <name type="scientific">Hermetia illucens</name>
    <name type="common">Black soldier fly</name>
    <dbReference type="NCBI Taxonomy" id="343691"/>
    <lineage>
        <taxon>Eukaryota</taxon>
        <taxon>Metazoa</taxon>
        <taxon>Ecdysozoa</taxon>
        <taxon>Arthropoda</taxon>
        <taxon>Hexapoda</taxon>
        <taxon>Insecta</taxon>
        <taxon>Pterygota</taxon>
        <taxon>Neoptera</taxon>
        <taxon>Endopterygota</taxon>
        <taxon>Diptera</taxon>
        <taxon>Brachycera</taxon>
        <taxon>Stratiomyomorpha</taxon>
        <taxon>Stratiomyidae</taxon>
        <taxon>Hermetiinae</taxon>
        <taxon>Hermetia</taxon>
    </lineage>
</organism>
<feature type="domain" description="C2H2-type" evidence="13">
    <location>
        <begin position="296"/>
        <end position="323"/>
    </location>
</feature>
<evidence type="ECO:0000313" key="15">
    <source>
        <dbReference type="Proteomes" id="UP000594454"/>
    </source>
</evidence>
<keyword evidence="4" id="KW-0677">Repeat</keyword>
<protein>
    <recommendedName>
        <fullName evidence="13">C2H2-type domain-containing protein</fullName>
    </recommendedName>
</protein>
<dbReference type="FunFam" id="3.30.160.60:FF:000145">
    <property type="entry name" value="Zinc finger protein 574"/>
    <property type="match status" value="1"/>
</dbReference>
<evidence type="ECO:0000256" key="9">
    <source>
        <dbReference type="ARBA" id="ARBA00023163"/>
    </source>
</evidence>
<evidence type="ECO:0000256" key="4">
    <source>
        <dbReference type="ARBA" id="ARBA00022737"/>
    </source>
</evidence>
<dbReference type="SMART" id="SM00355">
    <property type="entry name" value="ZnF_C2H2"/>
    <property type="match status" value="10"/>
</dbReference>
<evidence type="ECO:0000256" key="6">
    <source>
        <dbReference type="ARBA" id="ARBA00022833"/>
    </source>
</evidence>
<dbReference type="PANTHER" id="PTHR24399:SF23">
    <property type="entry name" value="C2H2-TYPE DOMAIN-CONTAINING PROTEIN"/>
    <property type="match status" value="1"/>
</dbReference>
<dbReference type="AlphaFoldDB" id="A0A7R8UI60"/>
<dbReference type="GO" id="GO:0001227">
    <property type="term" value="F:DNA-binding transcription repressor activity, RNA polymerase II-specific"/>
    <property type="evidence" value="ECO:0007669"/>
    <property type="project" value="TreeGrafter"/>
</dbReference>
<dbReference type="FunFam" id="3.30.160.60:FF:000446">
    <property type="entry name" value="Zinc finger protein"/>
    <property type="match status" value="2"/>
</dbReference>
<dbReference type="FunFam" id="3.30.160.60:FF:000325">
    <property type="entry name" value="ZFP90 zinc finger protein"/>
    <property type="match status" value="1"/>
</dbReference>
<dbReference type="PROSITE" id="PS50157">
    <property type="entry name" value="ZINC_FINGER_C2H2_2"/>
    <property type="match status" value="8"/>
</dbReference>
<keyword evidence="6" id="KW-0862">Zinc</keyword>
<reference evidence="14 15" key="1">
    <citation type="submission" date="2020-11" db="EMBL/GenBank/DDBJ databases">
        <authorList>
            <person name="Wallbank WR R."/>
            <person name="Pardo Diaz C."/>
            <person name="Kozak K."/>
            <person name="Martin S."/>
            <person name="Jiggins C."/>
            <person name="Moest M."/>
            <person name="Warren A I."/>
            <person name="Generalovic N T."/>
            <person name="Byers J.R.P. K."/>
            <person name="Montejo-Kovacevich G."/>
            <person name="Yen C E."/>
        </authorList>
    </citation>
    <scope>NUCLEOTIDE SEQUENCE [LARGE SCALE GENOMIC DNA]</scope>
</reference>
<evidence type="ECO:0000256" key="10">
    <source>
        <dbReference type="ARBA" id="ARBA00023242"/>
    </source>
</evidence>
<dbReference type="GO" id="GO:0000978">
    <property type="term" value="F:RNA polymerase II cis-regulatory region sequence-specific DNA binding"/>
    <property type="evidence" value="ECO:0007669"/>
    <property type="project" value="TreeGrafter"/>
</dbReference>
<keyword evidence="7" id="KW-0805">Transcription regulation</keyword>
<dbReference type="Pfam" id="PF13894">
    <property type="entry name" value="zf-C2H2_4"/>
    <property type="match status" value="1"/>
</dbReference>
<dbReference type="SUPFAM" id="SSF57667">
    <property type="entry name" value="beta-beta-alpha zinc fingers"/>
    <property type="match status" value="6"/>
</dbReference>
<keyword evidence="15" id="KW-1185">Reference proteome</keyword>
<dbReference type="FunFam" id="3.30.160.60:FF:000646">
    <property type="entry name" value="Myeloid zinc finger 1"/>
    <property type="match status" value="1"/>
</dbReference>
<dbReference type="GO" id="GO:0008270">
    <property type="term" value="F:zinc ion binding"/>
    <property type="evidence" value="ECO:0007669"/>
    <property type="project" value="UniProtKB-KW"/>
</dbReference>
<evidence type="ECO:0000256" key="3">
    <source>
        <dbReference type="ARBA" id="ARBA00022723"/>
    </source>
</evidence>
<evidence type="ECO:0000256" key="8">
    <source>
        <dbReference type="ARBA" id="ARBA00023125"/>
    </source>
</evidence>
<comment type="subcellular location">
    <subcellularLocation>
        <location evidence="1">Nucleus</location>
    </subcellularLocation>
</comment>
<evidence type="ECO:0000256" key="2">
    <source>
        <dbReference type="ARBA" id="ARBA00006991"/>
    </source>
</evidence>
<dbReference type="OMA" id="HKTIEPD"/>
<feature type="domain" description="C2H2-type" evidence="13">
    <location>
        <begin position="201"/>
        <end position="228"/>
    </location>
</feature>
<dbReference type="Pfam" id="PF00096">
    <property type="entry name" value="zf-C2H2"/>
    <property type="match status" value="5"/>
</dbReference>
<dbReference type="GO" id="GO:0001817">
    <property type="term" value="P:regulation of cytokine production"/>
    <property type="evidence" value="ECO:0007669"/>
    <property type="project" value="TreeGrafter"/>
</dbReference>
<dbReference type="FunFam" id="3.30.160.60:FF:000512">
    <property type="entry name" value="zinc finger protein 197 isoform X1"/>
    <property type="match status" value="1"/>
</dbReference>
<accession>A0A7R8UI60</accession>
<evidence type="ECO:0000313" key="14">
    <source>
        <dbReference type="EMBL" id="CAD7081053.1"/>
    </source>
</evidence>
<dbReference type="OrthoDB" id="3156061at2759"/>
<feature type="region of interest" description="Disordered" evidence="12">
    <location>
        <begin position="1"/>
        <end position="44"/>
    </location>
</feature>
<keyword evidence="8" id="KW-0238">DNA-binding</keyword>
<evidence type="ECO:0000256" key="7">
    <source>
        <dbReference type="ARBA" id="ARBA00023015"/>
    </source>
</evidence>
<feature type="domain" description="C2H2-type" evidence="13">
    <location>
        <begin position="88"/>
        <end position="115"/>
    </location>
</feature>
<sequence length="509" mass="58389">MQRKSRKSDSASSSITANSTTSDSGILLSDAASENTSIGSPEAGLLVIEDPTGLPTSIKRSSSISECKSEIPFVVRKARKTRKPRKEYVCSVCEKQFRGSSDLHKHARTHTGERPYGCDKCPMRFKQTVSLKNHIASIHGTDQKFSCDQCKKSFPLKERLRLHMRIHSGEKPYSCSQCPKTFARGGPLRQHMFSHHATKKFKCLECPASFTSLNRLRLHMKIHSNVLEKRLGVVSTGKGKEFHCKICNKTLKGHLLQHMKSHENIRSHVCSICNLQFSQKSHLNVHLRMHSGERPYRCRVCWEAFGHSSVLKLHIRKHTGEKPFKCLICTEFGVAFSQLPHLKNHMKVIHGKDKPYICEACQEFFKTKNDLKIHMDSECLKANSDESLQNIQNEEEASLSRLRLLVAILIKRISTEDRLKQLGFEKRLIDNVIVSALKMAKRQFYEDEKMNEIDRFRLNIEEFLEWTLPEKFMTEFRAEQKPIEDLLDKLVSKYPNPNGEVAEKGVNEE</sequence>
<dbReference type="PANTHER" id="PTHR24399">
    <property type="entry name" value="ZINC FINGER AND BTB DOMAIN-CONTAINING"/>
    <property type="match status" value="1"/>
</dbReference>
<evidence type="ECO:0000256" key="5">
    <source>
        <dbReference type="ARBA" id="ARBA00022771"/>
    </source>
</evidence>
<dbReference type="InterPro" id="IPR013087">
    <property type="entry name" value="Znf_C2H2_type"/>
</dbReference>
<dbReference type="GO" id="GO:0002682">
    <property type="term" value="P:regulation of immune system process"/>
    <property type="evidence" value="ECO:0007669"/>
    <property type="project" value="TreeGrafter"/>
</dbReference>
<evidence type="ECO:0000256" key="12">
    <source>
        <dbReference type="SAM" id="MobiDB-lite"/>
    </source>
</evidence>
<dbReference type="Proteomes" id="UP000594454">
    <property type="component" value="Chromosome 2"/>
</dbReference>
<keyword evidence="9" id="KW-0804">Transcription</keyword>
<dbReference type="GO" id="GO:0005654">
    <property type="term" value="C:nucleoplasm"/>
    <property type="evidence" value="ECO:0007669"/>
    <property type="project" value="TreeGrafter"/>
</dbReference>
<feature type="domain" description="C2H2-type" evidence="13">
    <location>
        <begin position="145"/>
        <end position="172"/>
    </location>
</feature>
<proteinExistence type="inferred from homology"/>
<dbReference type="FunCoup" id="A0A7R8UI60">
    <property type="interactions" value="318"/>
</dbReference>
<dbReference type="FunFam" id="3.30.160.60:FF:001480">
    <property type="entry name" value="Si:cabz01071911.3"/>
    <property type="match status" value="1"/>
</dbReference>
<keyword evidence="3" id="KW-0479">Metal-binding</keyword>
<feature type="compositionally biased region" description="Low complexity" evidence="12">
    <location>
        <begin position="10"/>
        <end position="24"/>
    </location>
</feature>
<evidence type="ECO:0000256" key="11">
    <source>
        <dbReference type="PROSITE-ProRule" id="PRU00042"/>
    </source>
</evidence>
<feature type="domain" description="C2H2-type" evidence="13">
    <location>
        <begin position="173"/>
        <end position="200"/>
    </location>
</feature>
<evidence type="ECO:0000259" key="13">
    <source>
        <dbReference type="PROSITE" id="PS50157"/>
    </source>
</evidence>
<dbReference type="PROSITE" id="PS00028">
    <property type="entry name" value="ZINC_FINGER_C2H2_1"/>
    <property type="match status" value="7"/>
</dbReference>
<dbReference type="InterPro" id="IPR036236">
    <property type="entry name" value="Znf_C2H2_sf"/>
</dbReference>
<dbReference type="InParanoid" id="A0A7R8UI60"/>
<dbReference type="Gene3D" id="3.30.160.60">
    <property type="entry name" value="Classic Zinc Finger"/>
    <property type="match status" value="9"/>
</dbReference>
<name>A0A7R8UI60_HERIL</name>
<evidence type="ECO:0000256" key="1">
    <source>
        <dbReference type="ARBA" id="ARBA00004123"/>
    </source>
</evidence>
<keyword evidence="5 11" id="KW-0863">Zinc-finger</keyword>
<gene>
    <name evidence="14" type="ORF">HERILL_LOCUS4178</name>
</gene>
<comment type="similarity">
    <text evidence="2">Belongs to the krueppel C2H2-type zinc-finger protein family.</text>
</comment>
<dbReference type="EMBL" id="LR899010">
    <property type="protein sequence ID" value="CAD7081053.1"/>
    <property type="molecule type" value="Genomic_DNA"/>
</dbReference>
<feature type="domain" description="C2H2-type" evidence="13">
    <location>
        <begin position="116"/>
        <end position="144"/>
    </location>
</feature>
<keyword evidence="10" id="KW-0539">Nucleus</keyword>
<feature type="domain" description="C2H2-type" evidence="13">
    <location>
        <begin position="327"/>
        <end position="355"/>
    </location>
</feature>
<feature type="domain" description="C2H2-type" evidence="13">
    <location>
        <begin position="268"/>
        <end position="295"/>
    </location>
</feature>